<dbReference type="PANTHER" id="PTHR24305:SF166">
    <property type="entry name" value="CYTOCHROME P450 12A4, MITOCHONDRIAL-RELATED"/>
    <property type="match status" value="1"/>
</dbReference>
<dbReference type="InterPro" id="IPR002403">
    <property type="entry name" value="Cyt_P450_E_grp-IV"/>
</dbReference>
<evidence type="ECO:0000256" key="2">
    <source>
        <dbReference type="ARBA" id="ARBA00010617"/>
    </source>
</evidence>
<dbReference type="Proteomes" id="UP000238348">
    <property type="component" value="Chromosome"/>
</dbReference>
<gene>
    <name evidence="8" type="ORF">SOCE26_005100</name>
</gene>
<keyword evidence="6" id="KW-0503">Monooxygenase</keyword>
<dbReference type="Gene3D" id="1.10.630.10">
    <property type="entry name" value="Cytochrome P450"/>
    <property type="match status" value="1"/>
</dbReference>
<feature type="binding site" description="axial binding residue" evidence="5">
    <location>
        <position position="431"/>
    </location>
    <ligand>
        <name>heme</name>
        <dbReference type="ChEBI" id="CHEBI:30413"/>
    </ligand>
    <ligandPart>
        <name>Fe</name>
        <dbReference type="ChEBI" id="CHEBI:18248"/>
    </ligandPart>
</feature>
<dbReference type="InterPro" id="IPR036396">
    <property type="entry name" value="Cyt_P450_sf"/>
</dbReference>
<keyword evidence="4 5" id="KW-0408">Iron</keyword>
<dbReference type="GO" id="GO:0020037">
    <property type="term" value="F:heme binding"/>
    <property type="evidence" value="ECO:0007669"/>
    <property type="project" value="InterPro"/>
</dbReference>
<evidence type="ECO:0000256" key="4">
    <source>
        <dbReference type="ARBA" id="ARBA00023004"/>
    </source>
</evidence>
<evidence type="ECO:0000313" key="8">
    <source>
        <dbReference type="EMBL" id="AUX39128.1"/>
    </source>
</evidence>
<comment type="similarity">
    <text evidence="2 6">Belongs to the cytochrome P450 family.</text>
</comment>
<dbReference type="RefSeq" id="WP_104977142.1">
    <property type="nucleotide sequence ID" value="NZ_CP012673.1"/>
</dbReference>
<dbReference type="Pfam" id="PF00067">
    <property type="entry name" value="p450"/>
    <property type="match status" value="1"/>
</dbReference>
<dbReference type="OrthoDB" id="9764248at2"/>
<dbReference type="GO" id="GO:0004497">
    <property type="term" value="F:monooxygenase activity"/>
    <property type="evidence" value="ECO:0007669"/>
    <property type="project" value="UniProtKB-KW"/>
</dbReference>
<proteinExistence type="inferred from homology"/>
<dbReference type="EMBL" id="CP012673">
    <property type="protein sequence ID" value="AUX39128.1"/>
    <property type="molecule type" value="Genomic_DNA"/>
</dbReference>
<name>A0A2L0EIL3_SORCE</name>
<dbReference type="GO" id="GO:0016705">
    <property type="term" value="F:oxidoreductase activity, acting on paired donors, with incorporation or reduction of molecular oxygen"/>
    <property type="evidence" value="ECO:0007669"/>
    <property type="project" value="InterPro"/>
</dbReference>
<keyword evidence="5 6" id="KW-0349">Heme</keyword>
<accession>A0A2L0EIL3</accession>
<evidence type="ECO:0000256" key="6">
    <source>
        <dbReference type="RuleBase" id="RU000461"/>
    </source>
</evidence>
<keyword evidence="3 5" id="KW-0479">Metal-binding</keyword>
<sequence length="487" mass="53042">MQQARILSPIHEDVSTPAHGGSPSDSKNSLGGGSRGSWPVRLWRKVRPCADRDDHPVAPGGLPIAGHLPRLHLDAPGFLLRSQAELGPVFWVDLGFGRERLFCVGPDSLDLLRTPSVENDASDPEIKSMFGGSLVTADGASHRHMRSALGPSFSTHGLSVSGLMAPLVSLIEEHIERWLSRGSVDALPEMQDLTLEIVLRLAGVPVDRLHAWKQAYRDFILGLIPVPGHLPGLPRYRSARAQTWLNAELRQLVDNARLGHAQGGLLGTLTSARDENGEALSTDELVHNLRVILFAGHETSASVLAWVILLLARRPDLWRSLMDEHDAQAGGPLPSSPKDISKFPIAEAIFREALRLYPPVWFMLLRTGTDIVVSGRSIKAGTPMAISPAVLGLDKTNFPHPERFDAGRWTGRSRAPTPLELAPFGGGSHFCLGYGLALFEGVCLQIALARACKRRGLRPVHDGAEPRPGYLPLTQPRTTARVRFERA</sequence>
<dbReference type="PRINTS" id="PR00385">
    <property type="entry name" value="P450"/>
</dbReference>
<evidence type="ECO:0000256" key="1">
    <source>
        <dbReference type="ARBA" id="ARBA00001971"/>
    </source>
</evidence>
<dbReference type="PANTHER" id="PTHR24305">
    <property type="entry name" value="CYTOCHROME P450"/>
    <property type="match status" value="1"/>
</dbReference>
<dbReference type="InterPro" id="IPR017972">
    <property type="entry name" value="Cyt_P450_CS"/>
</dbReference>
<evidence type="ECO:0000313" key="9">
    <source>
        <dbReference type="Proteomes" id="UP000238348"/>
    </source>
</evidence>
<dbReference type="InterPro" id="IPR001128">
    <property type="entry name" value="Cyt_P450"/>
</dbReference>
<dbReference type="PROSITE" id="PS00086">
    <property type="entry name" value="CYTOCHROME_P450"/>
    <property type="match status" value="1"/>
</dbReference>
<dbReference type="InterPro" id="IPR050121">
    <property type="entry name" value="Cytochrome_P450_monoxygenase"/>
</dbReference>
<evidence type="ECO:0000256" key="5">
    <source>
        <dbReference type="PIRSR" id="PIRSR602403-1"/>
    </source>
</evidence>
<feature type="region of interest" description="Disordered" evidence="7">
    <location>
        <begin position="1"/>
        <end position="36"/>
    </location>
</feature>
<dbReference type="GO" id="GO:0005506">
    <property type="term" value="F:iron ion binding"/>
    <property type="evidence" value="ECO:0007669"/>
    <property type="project" value="InterPro"/>
</dbReference>
<dbReference type="AlphaFoldDB" id="A0A2L0EIL3"/>
<protein>
    <submittedName>
        <fullName evidence="8">Cytochrome P450</fullName>
    </submittedName>
</protein>
<dbReference type="PRINTS" id="PR00465">
    <property type="entry name" value="EP450IV"/>
</dbReference>
<keyword evidence="6" id="KW-0560">Oxidoreductase</keyword>
<organism evidence="8 9">
    <name type="scientific">Sorangium cellulosum</name>
    <name type="common">Polyangium cellulosum</name>
    <dbReference type="NCBI Taxonomy" id="56"/>
    <lineage>
        <taxon>Bacteria</taxon>
        <taxon>Pseudomonadati</taxon>
        <taxon>Myxococcota</taxon>
        <taxon>Polyangia</taxon>
        <taxon>Polyangiales</taxon>
        <taxon>Polyangiaceae</taxon>
        <taxon>Sorangium</taxon>
    </lineage>
</organism>
<comment type="cofactor">
    <cofactor evidence="1 5">
        <name>heme</name>
        <dbReference type="ChEBI" id="CHEBI:30413"/>
    </cofactor>
</comment>
<evidence type="ECO:0000256" key="3">
    <source>
        <dbReference type="ARBA" id="ARBA00022723"/>
    </source>
</evidence>
<dbReference type="SUPFAM" id="SSF48264">
    <property type="entry name" value="Cytochrome P450"/>
    <property type="match status" value="1"/>
</dbReference>
<evidence type="ECO:0000256" key="7">
    <source>
        <dbReference type="SAM" id="MobiDB-lite"/>
    </source>
</evidence>
<reference evidence="8 9" key="1">
    <citation type="submission" date="2015-09" db="EMBL/GenBank/DDBJ databases">
        <title>Sorangium comparison.</title>
        <authorList>
            <person name="Zaburannyi N."/>
            <person name="Bunk B."/>
            <person name="Overmann J."/>
            <person name="Mueller R."/>
        </authorList>
    </citation>
    <scope>NUCLEOTIDE SEQUENCE [LARGE SCALE GENOMIC DNA]</scope>
    <source>
        <strain evidence="8 9">So ce26</strain>
    </source>
</reference>